<keyword evidence="1" id="KW-0472">Membrane</keyword>
<evidence type="ECO:0000256" key="1">
    <source>
        <dbReference type="SAM" id="Phobius"/>
    </source>
</evidence>
<organism evidence="2 3">
    <name type="scientific">Clytia hemisphaerica</name>
    <dbReference type="NCBI Taxonomy" id="252671"/>
    <lineage>
        <taxon>Eukaryota</taxon>
        <taxon>Metazoa</taxon>
        <taxon>Cnidaria</taxon>
        <taxon>Hydrozoa</taxon>
        <taxon>Hydroidolina</taxon>
        <taxon>Leptothecata</taxon>
        <taxon>Obeliida</taxon>
        <taxon>Clytiidae</taxon>
        <taxon>Clytia</taxon>
    </lineage>
</organism>
<dbReference type="EnsemblMetazoa" id="CLYHEMT022090.1">
    <property type="protein sequence ID" value="CLYHEMP022090.1"/>
    <property type="gene ID" value="CLYHEMG022090"/>
</dbReference>
<keyword evidence="1" id="KW-0812">Transmembrane</keyword>
<keyword evidence="1" id="KW-1133">Transmembrane helix</keyword>
<keyword evidence="3" id="KW-1185">Reference proteome</keyword>
<dbReference type="AlphaFoldDB" id="A0A7M5XHQ4"/>
<name>A0A7M5XHQ4_9CNID</name>
<accession>A0A7M5XHQ4</accession>
<feature type="transmembrane region" description="Helical" evidence="1">
    <location>
        <begin position="12"/>
        <end position="39"/>
    </location>
</feature>
<evidence type="ECO:0000313" key="2">
    <source>
        <dbReference type="EnsemblMetazoa" id="CLYHEMP022090.1"/>
    </source>
</evidence>
<protein>
    <submittedName>
        <fullName evidence="2">Uncharacterized protein</fullName>
    </submittedName>
</protein>
<sequence>MAQLSNKNSFNAILLIVLASGLLMFYTLFGTGGTFGLVFGGNNKGYEKKPAYKIINKIYKPSTTSTTTKTTLTTTIGNKTKNKGDISNTMKDHNAISEKRWLAETNKDHQAIYSQLKPVQWYKDNWKGDCPYPSYVFRKLESQSWFPLYLHHQMKVNLSQTIPKRLKQSCTRWWHTHAEADFVDLPHRKFTWKEQKPNHVRPNCSFGQKRRPWTRCSKKHQELWTVLDKLGVIYFIRSGSELGVIRGSSYLSMGEEWDVDVFVDVPQEKLIRLLRNKLNPRPHVDGSLKSVTAETHWHVKGCPEIHMVFNEWMVDQMVQEIPRPTHDSLCTCYMNSAKLACHKDAIERMYAQYGPSWSVPLHAK</sequence>
<evidence type="ECO:0000313" key="3">
    <source>
        <dbReference type="Proteomes" id="UP000594262"/>
    </source>
</evidence>
<dbReference type="Proteomes" id="UP000594262">
    <property type="component" value="Unplaced"/>
</dbReference>
<proteinExistence type="predicted"/>
<reference evidence="2" key="1">
    <citation type="submission" date="2021-01" db="UniProtKB">
        <authorList>
            <consortium name="EnsemblMetazoa"/>
        </authorList>
    </citation>
    <scope>IDENTIFICATION</scope>
</reference>